<sequence>MIRDGAVPESRNSSINQNIRIMNYSVQNLATIADCNVLLSMAAKEKADLDFKKLTDERLTSRFTEASLQLSADLQGVIAELSATETIIAALPDGPSKEDAMDRKTRLEYKKFLIETRMESYGTVALLVKEMDLRRILRELEEVDVFIEAVTARMGQLSPES</sequence>
<comment type="caution">
    <text evidence="1">The sequence shown here is derived from an EMBL/GenBank/DDBJ whole genome shotgun (WGS) entry which is preliminary data.</text>
</comment>
<name>A0A7Y8Y0D7_9FLAO</name>
<evidence type="ECO:0000313" key="2">
    <source>
        <dbReference type="Proteomes" id="UP000535020"/>
    </source>
</evidence>
<reference evidence="1 2" key="1">
    <citation type="submission" date="2020-07" db="EMBL/GenBank/DDBJ databases">
        <authorList>
            <person name="Sun Q."/>
        </authorList>
    </citation>
    <scope>NUCLEOTIDE SEQUENCE [LARGE SCALE GENOMIC DNA]</scope>
    <source>
        <strain evidence="1 2">MAH-1</strain>
    </source>
</reference>
<proteinExistence type="predicted"/>
<dbReference type="EMBL" id="JACBJI010000002">
    <property type="protein sequence ID" value="NYA70284.1"/>
    <property type="molecule type" value="Genomic_DNA"/>
</dbReference>
<dbReference type="AlphaFoldDB" id="A0A7Y8Y0D7"/>
<dbReference type="RefSeq" id="WP_176005099.1">
    <property type="nucleotide sequence ID" value="NZ_JABWMI010000006.1"/>
</dbReference>
<organism evidence="1 2">
    <name type="scientific">Flavobacterium agri</name>
    <dbReference type="NCBI Taxonomy" id="2743471"/>
    <lineage>
        <taxon>Bacteria</taxon>
        <taxon>Pseudomonadati</taxon>
        <taxon>Bacteroidota</taxon>
        <taxon>Flavobacteriia</taxon>
        <taxon>Flavobacteriales</taxon>
        <taxon>Flavobacteriaceae</taxon>
        <taxon>Flavobacterium</taxon>
    </lineage>
</organism>
<accession>A0A7Y8Y0D7</accession>
<protein>
    <submittedName>
        <fullName evidence="1">Uncharacterized protein</fullName>
    </submittedName>
</protein>
<dbReference type="Proteomes" id="UP000535020">
    <property type="component" value="Unassembled WGS sequence"/>
</dbReference>
<gene>
    <name evidence="1" type="ORF">HZF10_05075</name>
</gene>
<evidence type="ECO:0000313" key="1">
    <source>
        <dbReference type="EMBL" id="NYA70284.1"/>
    </source>
</evidence>
<keyword evidence="2" id="KW-1185">Reference proteome</keyword>